<name>A0A9W6ZF51_9STRA</name>
<organism evidence="6 7">
    <name type="scientific">Triparma retinervis</name>
    <dbReference type="NCBI Taxonomy" id="2557542"/>
    <lineage>
        <taxon>Eukaryota</taxon>
        <taxon>Sar</taxon>
        <taxon>Stramenopiles</taxon>
        <taxon>Ochrophyta</taxon>
        <taxon>Bolidophyceae</taxon>
        <taxon>Parmales</taxon>
        <taxon>Triparmaceae</taxon>
        <taxon>Triparma</taxon>
    </lineage>
</organism>
<evidence type="ECO:0000259" key="5">
    <source>
        <dbReference type="Pfam" id="PF01494"/>
    </source>
</evidence>
<sequence length="261" mass="28180">MKDGTVVECDVLVGADGIRSTTRKIITGERGGLVYLDVFVMLGIFEPPKALGKEAQGTGGCEPDLLDGSTVFQMSDGTTRFYAMPYDTSRYMWQLSFPARLEEAEGFGADLKGCAAEKCRGFRWVEEMIASTEVGEISGYPVYDREVAADFRTGVGGGEFVTVIGDAAHPMSPFKGQGANQGLIDALKLGRIMGGVKDWGDGGKMGEMLGGFEREMQSRAGVKVAKSREAAKFLHTDVVLEEGDVTRGGMEGMKKELKRKM</sequence>
<gene>
    <name evidence="6" type="ORF">TrRE_jg8217</name>
</gene>
<proteinExistence type="predicted"/>
<evidence type="ECO:0000256" key="2">
    <source>
        <dbReference type="ARBA" id="ARBA00022827"/>
    </source>
</evidence>
<dbReference type="GO" id="GO:0004497">
    <property type="term" value="F:monooxygenase activity"/>
    <property type="evidence" value="ECO:0007669"/>
    <property type="project" value="UniProtKB-KW"/>
</dbReference>
<keyword evidence="7" id="KW-1185">Reference proteome</keyword>
<dbReference type="Gene3D" id="3.50.50.60">
    <property type="entry name" value="FAD/NAD(P)-binding domain"/>
    <property type="match status" value="1"/>
</dbReference>
<feature type="domain" description="FAD-binding" evidence="5">
    <location>
        <begin position="6"/>
        <end position="194"/>
    </location>
</feature>
<dbReference type="EMBL" id="BRXZ01004455">
    <property type="protein sequence ID" value="GMH49245.1"/>
    <property type="molecule type" value="Genomic_DNA"/>
</dbReference>
<dbReference type="GO" id="GO:0071949">
    <property type="term" value="F:FAD binding"/>
    <property type="evidence" value="ECO:0007669"/>
    <property type="project" value="InterPro"/>
</dbReference>
<evidence type="ECO:0000313" key="6">
    <source>
        <dbReference type="EMBL" id="GMH49245.1"/>
    </source>
</evidence>
<evidence type="ECO:0000256" key="4">
    <source>
        <dbReference type="ARBA" id="ARBA00023033"/>
    </source>
</evidence>
<dbReference type="PANTHER" id="PTHR46972">
    <property type="entry name" value="MONOOXYGENASE ASQM-RELATED"/>
    <property type="match status" value="1"/>
</dbReference>
<dbReference type="Proteomes" id="UP001165082">
    <property type="component" value="Unassembled WGS sequence"/>
</dbReference>
<keyword evidence="1" id="KW-0285">Flavoprotein</keyword>
<dbReference type="InterPro" id="IPR002938">
    <property type="entry name" value="FAD-bd"/>
</dbReference>
<evidence type="ECO:0000256" key="3">
    <source>
        <dbReference type="ARBA" id="ARBA00023002"/>
    </source>
</evidence>
<evidence type="ECO:0000313" key="7">
    <source>
        <dbReference type="Proteomes" id="UP001165082"/>
    </source>
</evidence>
<dbReference type="PRINTS" id="PR00420">
    <property type="entry name" value="RNGMNOXGNASE"/>
</dbReference>
<evidence type="ECO:0000256" key="1">
    <source>
        <dbReference type="ARBA" id="ARBA00022630"/>
    </source>
</evidence>
<reference evidence="6" key="1">
    <citation type="submission" date="2022-07" db="EMBL/GenBank/DDBJ databases">
        <title>Genome analysis of Parmales, a sister group of diatoms, reveals the evolutionary specialization of diatoms from phago-mixotrophs to photoautotrophs.</title>
        <authorList>
            <person name="Ban H."/>
            <person name="Sato S."/>
            <person name="Yoshikawa S."/>
            <person name="Kazumasa Y."/>
            <person name="Nakamura Y."/>
            <person name="Ichinomiya M."/>
            <person name="Saitoh K."/>
            <person name="Sato N."/>
            <person name="Blanc-Mathieu R."/>
            <person name="Endo H."/>
            <person name="Kuwata A."/>
            <person name="Ogata H."/>
        </authorList>
    </citation>
    <scope>NUCLEOTIDE SEQUENCE</scope>
</reference>
<accession>A0A9W6ZF51</accession>
<comment type="caution">
    <text evidence="6">The sequence shown here is derived from an EMBL/GenBank/DDBJ whole genome shotgun (WGS) entry which is preliminary data.</text>
</comment>
<dbReference type="PANTHER" id="PTHR46972:SF1">
    <property type="entry name" value="FAD DEPENDENT OXIDOREDUCTASE DOMAIN-CONTAINING PROTEIN"/>
    <property type="match status" value="1"/>
</dbReference>
<keyword evidence="3" id="KW-0560">Oxidoreductase</keyword>
<dbReference type="Pfam" id="PF01494">
    <property type="entry name" value="FAD_binding_3"/>
    <property type="match status" value="1"/>
</dbReference>
<dbReference type="AlphaFoldDB" id="A0A9W6ZF51"/>
<dbReference type="InterPro" id="IPR036188">
    <property type="entry name" value="FAD/NAD-bd_sf"/>
</dbReference>
<dbReference type="SUPFAM" id="SSF51905">
    <property type="entry name" value="FAD/NAD(P)-binding domain"/>
    <property type="match status" value="1"/>
</dbReference>
<protein>
    <recommendedName>
        <fullName evidence="5">FAD-binding domain-containing protein</fullName>
    </recommendedName>
</protein>
<keyword evidence="2" id="KW-0274">FAD</keyword>
<dbReference type="OrthoDB" id="655030at2759"/>
<keyword evidence="4" id="KW-0503">Monooxygenase</keyword>